<name>A0AAD7WRF6_9TELE</name>
<dbReference type="InterPro" id="IPR001846">
    <property type="entry name" value="VWF_type-D"/>
</dbReference>
<comment type="subcellular location">
    <subcellularLocation>
        <location evidence="1">Secreted</location>
    </subcellularLocation>
</comment>
<evidence type="ECO:0000313" key="10">
    <source>
        <dbReference type="EMBL" id="KAJ8406527.1"/>
    </source>
</evidence>
<dbReference type="PROSITE" id="PS01225">
    <property type="entry name" value="CTCK_2"/>
    <property type="match status" value="1"/>
</dbReference>
<evidence type="ECO:0000256" key="4">
    <source>
        <dbReference type="ARBA" id="ARBA00023180"/>
    </source>
</evidence>
<proteinExistence type="inferred from homology"/>
<comment type="similarity">
    <text evidence="5">Belongs to the otogelin family.</text>
</comment>
<protein>
    <submittedName>
        <fullName evidence="10">Uncharacterized protein</fullName>
    </submittedName>
</protein>
<dbReference type="InterPro" id="IPR006207">
    <property type="entry name" value="Cys_knot_C"/>
</dbReference>
<dbReference type="Pfam" id="PF25960">
    <property type="entry name" value="Fn1-VW_OTOGL"/>
    <property type="match status" value="1"/>
</dbReference>
<evidence type="ECO:0000256" key="3">
    <source>
        <dbReference type="ARBA" id="ARBA00023157"/>
    </source>
</evidence>
<dbReference type="Pfam" id="PF00094">
    <property type="entry name" value="VWD"/>
    <property type="match status" value="1"/>
</dbReference>
<feature type="domain" description="VWFD" evidence="9">
    <location>
        <begin position="562"/>
        <end position="745"/>
    </location>
</feature>
<feature type="disulfide bond" evidence="6">
    <location>
        <begin position="1303"/>
        <end position="1352"/>
    </location>
</feature>
<evidence type="ECO:0000256" key="5">
    <source>
        <dbReference type="ARBA" id="ARBA00061260"/>
    </source>
</evidence>
<comment type="caution">
    <text evidence="6">Lacks conserved residue(s) required for the propagation of feature annotation.</text>
</comment>
<evidence type="ECO:0000256" key="2">
    <source>
        <dbReference type="ARBA" id="ARBA00022525"/>
    </source>
</evidence>
<comment type="caution">
    <text evidence="10">The sequence shown here is derived from an EMBL/GenBank/DDBJ whole genome shotgun (WGS) entry which is preliminary data.</text>
</comment>
<keyword evidence="4" id="KW-0325">Glycoprotein</keyword>
<feature type="region of interest" description="Disordered" evidence="7">
    <location>
        <begin position="1"/>
        <end position="52"/>
    </location>
</feature>
<dbReference type="PANTHER" id="PTHR11339:SF228">
    <property type="entry name" value="OTOGELIN"/>
    <property type="match status" value="1"/>
</dbReference>
<feature type="compositionally biased region" description="Low complexity" evidence="7">
    <location>
        <begin position="334"/>
        <end position="363"/>
    </location>
</feature>
<dbReference type="SMART" id="SM00041">
    <property type="entry name" value="CT"/>
    <property type="match status" value="1"/>
</dbReference>
<gene>
    <name evidence="10" type="ORF">AAFF_G00301010</name>
</gene>
<feature type="region of interest" description="Disordered" evidence="7">
    <location>
        <begin position="135"/>
        <end position="156"/>
    </location>
</feature>
<feature type="compositionally biased region" description="Pro residues" evidence="7">
    <location>
        <begin position="426"/>
        <end position="442"/>
    </location>
</feature>
<dbReference type="InterPro" id="IPR014853">
    <property type="entry name" value="VWF/SSPO/ZAN-like_Cys-rich_dom"/>
</dbReference>
<dbReference type="InterPro" id="IPR036084">
    <property type="entry name" value="Ser_inhib-like_sf"/>
</dbReference>
<dbReference type="GO" id="GO:0005615">
    <property type="term" value="C:extracellular space"/>
    <property type="evidence" value="ECO:0007669"/>
    <property type="project" value="TreeGrafter"/>
</dbReference>
<dbReference type="PROSITE" id="PS51233">
    <property type="entry name" value="VWFD"/>
    <property type="match status" value="1"/>
</dbReference>
<dbReference type="SUPFAM" id="SSF57567">
    <property type="entry name" value="Serine protease inhibitors"/>
    <property type="match status" value="1"/>
</dbReference>
<dbReference type="Proteomes" id="UP001221898">
    <property type="component" value="Unassembled WGS sequence"/>
</dbReference>
<dbReference type="PANTHER" id="PTHR11339">
    <property type="entry name" value="EXTRACELLULAR MATRIX GLYCOPROTEIN RELATED"/>
    <property type="match status" value="1"/>
</dbReference>
<dbReference type="SMART" id="SM00832">
    <property type="entry name" value="C8"/>
    <property type="match status" value="1"/>
</dbReference>
<feature type="compositionally biased region" description="Low complexity" evidence="7">
    <location>
        <begin position="135"/>
        <end position="153"/>
    </location>
</feature>
<feature type="compositionally biased region" description="Low complexity" evidence="7">
    <location>
        <begin position="443"/>
        <end position="498"/>
    </location>
</feature>
<reference evidence="10" key="1">
    <citation type="journal article" date="2023" name="Science">
        <title>Genome structures resolve the early diversification of teleost fishes.</title>
        <authorList>
            <person name="Parey E."/>
            <person name="Louis A."/>
            <person name="Montfort J."/>
            <person name="Bouchez O."/>
            <person name="Roques C."/>
            <person name="Iampietro C."/>
            <person name="Lluch J."/>
            <person name="Castinel A."/>
            <person name="Donnadieu C."/>
            <person name="Desvignes T."/>
            <person name="Floi Bucao C."/>
            <person name="Jouanno E."/>
            <person name="Wen M."/>
            <person name="Mejri S."/>
            <person name="Dirks R."/>
            <person name="Jansen H."/>
            <person name="Henkel C."/>
            <person name="Chen W.J."/>
            <person name="Zahm M."/>
            <person name="Cabau C."/>
            <person name="Klopp C."/>
            <person name="Thompson A.W."/>
            <person name="Robinson-Rechavi M."/>
            <person name="Braasch I."/>
            <person name="Lecointre G."/>
            <person name="Bobe J."/>
            <person name="Postlethwait J.H."/>
            <person name="Berthelot C."/>
            <person name="Roest Crollius H."/>
            <person name="Guiguen Y."/>
        </authorList>
    </citation>
    <scope>NUCLEOTIDE SEQUENCE</scope>
    <source>
        <strain evidence="10">NC1722</strain>
    </source>
</reference>
<evidence type="ECO:0000259" key="8">
    <source>
        <dbReference type="PROSITE" id="PS01225"/>
    </source>
</evidence>
<accession>A0AAD7WRF6</accession>
<organism evidence="10 11">
    <name type="scientific">Aldrovandia affinis</name>
    <dbReference type="NCBI Taxonomy" id="143900"/>
    <lineage>
        <taxon>Eukaryota</taxon>
        <taxon>Metazoa</taxon>
        <taxon>Chordata</taxon>
        <taxon>Craniata</taxon>
        <taxon>Vertebrata</taxon>
        <taxon>Euteleostomi</taxon>
        <taxon>Actinopterygii</taxon>
        <taxon>Neopterygii</taxon>
        <taxon>Teleostei</taxon>
        <taxon>Notacanthiformes</taxon>
        <taxon>Halosauridae</taxon>
        <taxon>Aldrovandia</taxon>
    </lineage>
</organism>
<evidence type="ECO:0000313" key="11">
    <source>
        <dbReference type="Proteomes" id="UP001221898"/>
    </source>
</evidence>
<keyword evidence="11" id="KW-1185">Reference proteome</keyword>
<evidence type="ECO:0000256" key="6">
    <source>
        <dbReference type="PROSITE-ProRule" id="PRU00039"/>
    </source>
</evidence>
<dbReference type="GO" id="GO:0031012">
    <property type="term" value="C:extracellular matrix"/>
    <property type="evidence" value="ECO:0007669"/>
    <property type="project" value="TreeGrafter"/>
</dbReference>
<feature type="region of interest" description="Disordered" evidence="7">
    <location>
        <begin position="334"/>
        <end position="498"/>
    </location>
</feature>
<evidence type="ECO:0000256" key="1">
    <source>
        <dbReference type="ARBA" id="ARBA00004613"/>
    </source>
</evidence>
<dbReference type="CDD" id="cd19941">
    <property type="entry name" value="TIL"/>
    <property type="match status" value="1"/>
</dbReference>
<dbReference type="SMART" id="SM00216">
    <property type="entry name" value="VWD"/>
    <property type="match status" value="1"/>
</dbReference>
<dbReference type="InterPro" id="IPR058755">
    <property type="entry name" value="Fn1-VW_OTOGL"/>
</dbReference>
<keyword evidence="3 6" id="KW-1015">Disulfide bond</keyword>
<sequence>MTTGFKVSTTPVLHASPTESTSQKAPTAAVEPSSEPTTLRTTEAPRPPSTTLPILTHKVTTAVASPKPLTLSPYPSSTAEVSSTASKFTTTTAARPLPVTISRVTVSTSPVSPVTTATSEATSTVKTTVKTTTVPEATTHSPVTTKTATLEPTTTKESETLRTLSTTKATTVKHLITSTTKPLTLLPLTGTTAVPPVTEKVELPEVTTVRVTTSPSQHTASTSRPTVTPERITLRVTATTVVPPSTRTSAWTMLSKTTRVTSSPPVPLVTLAKTTILSTSTIRTSTISMSTEKVSVSLPMRPLPLPTATTPPIYTWSPVSPVAATVSTTYAVTTPTSTRPVTTTRTTEPPPSTISTETTKTHSPPVPSLTSVTAPPVVITDTSRATTLPPTATPESAVSTEGVPWTPAPTRESVKTFAPDWRTSTEPPPTDWATVPPPPTPVTPTETAAIPTPGPPSTTTSPYTTATERWWTTAPGTATPSTSPPTTEVTTTTSAPSTRMCTPPYSEIIDECTKYICVGGQLILFNKSQNCPYNSIPPNCGLLGFAVLVNGDKCCPQWDCPCRCSVFPDLNVITFDGNSVAIYKAASYIVTELPNETVSIQVQECQSSDTLLWNFTNLCLVALNITHKSHQVLINRLQRRLYVNSRYAKPRFRKYGFEVLDTGNMYLIRTPSALKIQWFHSTGMMVIETEGYNNKLSTMGLCGCCDGNPANDLTLSNGTTVGEGEDPALFIDSWQVPNTTEYISFTRRREVNCSTSDCSECLDMLSNLTFGSCHGFVPPMMFCEVWVRDAEYVKNPCVALAAYVASCHKFNVCIEWRSPDYCPFSCPEELRYQACLPACTAQTCPSHELDSDPEECSGLTEGCVCPEGTLLHRPYSALCIPSYKCACTDSFGNPHASGEIWTASKDGCCMYKCDNDSIIPVEYNCSSVPQPVCRRAGEVTISLADDRSCCPRKACVCNQTLCDTYPSECKYGEKLVSYYREDSCCPDYICECDPDHCESVIPACREDQTLIATRADGSCCLAHICMCGACSDVAPECQEGEVLTVDANSTDRCCPVYHCVCESYRCTDLTCPEGMSEVSVPVPEQCCPLRTCECACEKIQRPKCVLGETMQLDRAFNADPQNQCGCKKYQCERDGVCVDGDRGVMRPGQTLVEHSAEGVCYTTQCTRSLDPRTGFYRIRAASTNCSAQCQQNQIYIQPKDQTTCCGACRNISCIYQNENGSVTLNKPGKTWVWNCMKYECAATVSGPTLVSHSFSCPPFNETECVKIGGTIISYMDGCCKTCKEDGRSCQKVTVRMTIRKNDCRSNRPVNIVSCDGKCPSASIYNYNINTYARFCKCCREMGLQRRTVQLYCSGNSTWVNYSIQEPTDCSCQWS</sequence>
<feature type="compositionally biased region" description="Polar residues" evidence="7">
    <location>
        <begin position="380"/>
        <end position="399"/>
    </location>
</feature>
<dbReference type="EMBL" id="JAINUG010000043">
    <property type="protein sequence ID" value="KAJ8406527.1"/>
    <property type="molecule type" value="Genomic_DNA"/>
</dbReference>
<keyword evidence="2" id="KW-0964">Secreted</keyword>
<feature type="domain" description="CTCK" evidence="8">
    <location>
        <begin position="1289"/>
        <end position="1374"/>
    </location>
</feature>
<feature type="compositionally biased region" description="Polar residues" evidence="7">
    <location>
        <begin position="1"/>
        <end position="25"/>
    </location>
</feature>
<evidence type="ECO:0000256" key="7">
    <source>
        <dbReference type="SAM" id="MobiDB-lite"/>
    </source>
</evidence>
<evidence type="ECO:0000259" key="9">
    <source>
        <dbReference type="PROSITE" id="PS51233"/>
    </source>
</evidence>
<dbReference type="InterPro" id="IPR050780">
    <property type="entry name" value="Mucin_vWF_Thrombospondin_sf"/>
</dbReference>